<dbReference type="Gene3D" id="3.40.50.620">
    <property type="entry name" value="HUPs"/>
    <property type="match status" value="1"/>
</dbReference>
<dbReference type="Gene3D" id="3.30.1300.10">
    <property type="entry name" value="Pantoate-beta-alanine ligase, C-terminal domain"/>
    <property type="match status" value="1"/>
</dbReference>
<keyword evidence="6" id="KW-0547">Nucleotide-binding</keyword>
<keyword evidence="7" id="KW-0067">ATP-binding</keyword>
<name>A0A6J6F378_9ZZZZ</name>
<keyword evidence="5" id="KW-0566">Pantothenate biosynthesis</keyword>
<evidence type="ECO:0000256" key="6">
    <source>
        <dbReference type="ARBA" id="ARBA00022741"/>
    </source>
</evidence>
<comment type="pathway">
    <text evidence="1">Cofactor biosynthesis; (R)-pantothenate biosynthesis; (R)-pantothenate from (R)-pantoate and beta-alanine: step 1/1.</text>
</comment>
<dbReference type="AlphaFoldDB" id="A0A6J6F378"/>
<evidence type="ECO:0000313" key="9">
    <source>
        <dbReference type="EMBL" id="CAB4581394.1"/>
    </source>
</evidence>
<dbReference type="PANTHER" id="PTHR21299:SF1">
    <property type="entry name" value="PANTOATE--BETA-ALANINE LIGASE"/>
    <property type="match status" value="1"/>
</dbReference>
<evidence type="ECO:0000256" key="4">
    <source>
        <dbReference type="ARBA" id="ARBA00022598"/>
    </source>
</evidence>
<comment type="similarity">
    <text evidence="2">Belongs to the pantothenate synthetase family.</text>
</comment>
<organism evidence="9">
    <name type="scientific">freshwater metagenome</name>
    <dbReference type="NCBI Taxonomy" id="449393"/>
    <lineage>
        <taxon>unclassified sequences</taxon>
        <taxon>metagenomes</taxon>
        <taxon>ecological metagenomes</taxon>
    </lineage>
</organism>
<keyword evidence="4" id="KW-0436">Ligase</keyword>
<dbReference type="SUPFAM" id="SSF52374">
    <property type="entry name" value="Nucleotidylyl transferase"/>
    <property type="match status" value="1"/>
</dbReference>
<reference evidence="9" key="1">
    <citation type="submission" date="2020-05" db="EMBL/GenBank/DDBJ databases">
        <authorList>
            <person name="Chiriac C."/>
            <person name="Salcher M."/>
            <person name="Ghai R."/>
            <person name="Kavagutti S V."/>
        </authorList>
    </citation>
    <scope>NUCLEOTIDE SEQUENCE</scope>
</reference>
<dbReference type="InterPro" id="IPR042176">
    <property type="entry name" value="Pantoate_ligase_C"/>
</dbReference>
<accession>A0A6J6F378</accession>
<gene>
    <name evidence="9" type="ORF">UFOPK1726_00950</name>
</gene>
<evidence type="ECO:0000256" key="5">
    <source>
        <dbReference type="ARBA" id="ARBA00022655"/>
    </source>
</evidence>
<evidence type="ECO:0000256" key="8">
    <source>
        <dbReference type="ARBA" id="ARBA00048258"/>
    </source>
</evidence>
<comment type="catalytic activity">
    <reaction evidence="8">
        <text>(R)-pantoate + beta-alanine + ATP = (R)-pantothenate + AMP + diphosphate + H(+)</text>
        <dbReference type="Rhea" id="RHEA:10912"/>
        <dbReference type="ChEBI" id="CHEBI:15378"/>
        <dbReference type="ChEBI" id="CHEBI:15980"/>
        <dbReference type="ChEBI" id="CHEBI:29032"/>
        <dbReference type="ChEBI" id="CHEBI:30616"/>
        <dbReference type="ChEBI" id="CHEBI:33019"/>
        <dbReference type="ChEBI" id="CHEBI:57966"/>
        <dbReference type="ChEBI" id="CHEBI:456215"/>
        <dbReference type="EC" id="6.3.2.1"/>
    </reaction>
</comment>
<dbReference type="InterPro" id="IPR014729">
    <property type="entry name" value="Rossmann-like_a/b/a_fold"/>
</dbReference>
<evidence type="ECO:0000256" key="2">
    <source>
        <dbReference type="ARBA" id="ARBA00009256"/>
    </source>
</evidence>
<proteinExistence type="inferred from homology"/>
<dbReference type="PANTHER" id="PTHR21299">
    <property type="entry name" value="CYTIDYLATE KINASE/PANTOATE-BETA-ALANINE LIGASE"/>
    <property type="match status" value="1"/>
</dbReference>
<evidence type="ECO:0000256" key="7">
    <source>
        <dbReference type="ARBA" id="ARBA00022840"/>
    </source>
</evidence>
<dbReference type="GO" id="GO:0015940">
    <property type="term" value="P:pantothenate biosynthetic process"/>
    <property type="evidence" value="ECO:0007669"/>
    <property type="project" value="UniProtKB-UniPathway"/>
</dbReference>
<dbReference type="InterPro" id="IPR003721">
    <property type="entry name" value="Pantoate_ligase"/>
</dbReference>
<dbReference type="EC" id="6.3.2.1" evidence="3"/>
<sequence>MICRENGADILFAPRAEELYLPDRSIQVVETSLSKTLCGASRPRHFDGVCTVVAKLFNLVQCDEAVFGKKDYQQLAIIRRMVRDLDYNIVIHGIDTVREADGLAMSSRNRYLTPSERAQAPVLRAALLKAREAYIQGGERDGEVLQQIILDRIAVEAPLGRVDYVQVVDASTLQAPTEATELRVIAIAVFLGSARLIDNIELK</sequence>
<evidence type="ECO:0000256" key="1">
    <source>
        <dbReference type="ARBA" id="ARBA00004990"/>
    </source>
</evidence>
<dbReference type="UniPathway" id="UPA00028">
    <property type="reaction ID" value="UER00005"/>
</dbReference>
<protein>
    <recommendedName>
        <fullName evidence="3">pantoate--beta-alanine ligase (AMP-forming)</fullName>
        <ecNumber evidence="3">6.3.2.1</ecNumber>
    </recommendedName>
</protein>
<evidence type="ECO:0000256" key="3">
    <source>
        <dbReference type="ARBA" id="ARBA00012219"/>
    </source>
</evidence>
<dbReference type="GO" id="GO:0005829">
    <property type="term" value="C:cytosol"/>
    <property type="evidence" value="ECO:0007669"/>
    <property type="project" value="TreeGrafter"/>
</dbReference>
<dbReference type="GO" id="GO:0005524">
    <property type="term" value="F:ATP binding"/>
    <property type="evidence" value="ECO:0007669"/>
    <property type="project" value="UniProtKB-KW"/>
</dbReference>
<dbReference type="FunFam" id="3.30.1300.10:FF:000001">
    <property type="entry name" value="Pantothenate synthetase"/>
    <property type="match status" value="1"/>
</dbReference>
<dbReference type="Pfam" id="PF02569">
    <property type="entry name" value="Pantoate_ligase"/>
    <property type="match status" value="1"/>
</dbReference>
<dbReference type="GO" id="GO:0004592">
    <property type="term" value="F:pantoate-beta-alanine ligase activity"/>
    <property type="evidence" value="ECO:0007669"/>
    <property type="project" value="UniProtKB-EC"/>
</dbReference>
<dbReference type="EMBL" id="CAEZTT010000118">
    <property type="protein sequence ID" value="CAB4581394.1"/>
    <property type="molecule type" value="Genomic_DNA"/>
</dbReference>